<feature type="domain" description="Cyclic nucleotide-binding" evidence="4">
    <location>
        <begin position="25"/>
        <end position="124"/>
    </location>
</feature>
<keyword evidence="3" id="KW-0804">Transcription</keyword>
<dbReference type="InterPro" id="IPR018490">
    <property type="entry name" value="cNMP-bd_dom_sf"/>
</dbReference>
<dbReference type="AlphaFoldDB" id="A0A323UPK7"/>
<dbReference type="CDD" id="cd00038">
    <property type="entry name" value="CAP_ED"/>
    <property type="match status" value="1"/>
</dbReference>
<dbReference type="RefSeq" id="WP_110788478.1">
    <property type="nucleotide sequence ID" value="NZ_QKQS01000033.1"/>
</dbReference>
<dbReference type="SMART" id="SM00419">
    <property type="entry name" value="HTH_CRP"/>
    <property type="match status" value="1"/>
</dbReference>
<evidence type="ECO:0000313" key="6">
    <source>
        <dbReference type="EMBL" id="PZA09568.1"/>
    </source>
</evidence>
<dbReference type="SUPFAM" id="SSF51206">
    <property type="entry name" value="cAMP-binding domain-like"/>
    <property type="match status" value="1"/>
</dbReference>
<dbReference type="PROSITE" id="PS51063">
    <property type="entry name" value="HTH_CRP_2"/>
    <property type="match status" value="1"/>
</dbReference>
<evidence type="ECO:0000259" key="4">
    <source>
        <dbReference type="PROSITE" id="PS50042"/>
    </source>
</evidence>
<dbReference type="InterPro" id="IPR012318">
    <property type="entry name" value="HTH_CRP"/>
</dbReference>
<dbReference type="PANTHER" id="PTHR24567:SF68">
    <property type="entry name" value="DNA-BINDING TRANSCRIPTIONAL DUAL REGULATOR CRP"/>
    <property type="match status" value="1"/>
</dbReference>
<dbReference type="InterPro" id="IPR036390">
    <property type="entry name" value="WH_DNA-bd_sf"/>
</dbReference>
<dbReference type="PROSITE" id="PS50042">
    <property type="entry name" value="CNMP_BINDING_3"/>
    <property type="match status" value="1"/>
</dbReference>
<proteinExistence type="predicted"/>
<dbReference type="GO" id="GO:0003677">
    <property type="term" value="F:DNA binding"/>
    <property type="evidence" value="ECO:0007669"/>
    <property type="project" value="UniProtKB-KW"/>
</dbReference>
<evidence type="ECO:0000259" key="5">
    <source>
        <dbReference type="PROSITE" id="PS51063"/>
    </source>
</evidence>
<keyword evidence="1" id="KW-0805">Transcription regulation</keyword>
<dbReference type="PANTHER" id="PTHR24567">
    <property type="entry name" value="CRP FAMILY TRANSCRIPTIONAL REGULATORY PROTEIN"/>
    <property type="match status" value="1"/>
</dbReference>
<dbReference type="Gene3D" id="1.10.10.10">
    <property type="entry name" value="Winged helix-like DNA-binding domain superfamily/Winged helix DNA-binding domain"/>
    <property type="match status" value="1"/>
</dbReference>
<name>A0A323UPK7_RHOPL</name>
<dbReference type="InterPro" id="IPR000595">
    <property type="entry name" value="cNMP-bd_dom"/>
</dbReference>
<evidence type="ECO:0000256" key="1">
    <source>
        <dbReference type="ARBA" id="ARBA00023015"/>
    </source>
</evidence>
<dbReference type="InterPro" id="IPR050397">
    <property type="entry name" value="Env_Response_Regulators"/>
</dbReference>
<evidence type="ECO:0000256" key="2">
    <source>
        <dbReference type="ARBA" id="ARBA00023125"/>
    </source>
</evidence>
<dbReference type="InterPro" id="IPR036388">
    <property type="entry name" value="WH-like_DNA-bd_sf"/>
</dbReference>
<dbReference type="SUPFAM" id="SSF46785">
    <property type="entry name" value="Winged helix' DNA-binding domain"/>
    <property type="match status" value="1"/>
</dbReference>
<dbReference type="GO" id="GO:0005829">
    <property type="term" value="C:cytosol"/>
    <property type="evidence" value="ECO:0007669"/>
    <property type="project" value="TreeGrafter"/>
</dbReference>
<dbReference type="Pfam" id="PF00027">
    <property type="entry name" value="cNMP_binding"/>
    <property type="match status" value="1"/>
</dbReference>
<protein>
    <submittedName>
        <fullName evidence="6">Crp/Fnr family transcriptional regulator</fullName>
    </submittedName>
</protein>
<keyword evidence="2" id="KW-0238">DNA-binding</keyword>
<evidence type="ECO:0000313" key="7">
    <source>
        <dbReference type="Proteomes" id="UP000248134"/>
    </source>
</evidence>
<dbReference type="InterPro" id="IPR014710">
    <property type="entry name" value="RmlC-like_jellyroll"/>
</dbReference>
<dbReference type="SMART" id="SM00100">
    <property type="entry name" value="cNMP"/>
    <property type="match status" value="1"/>
</dbReference>
<gene>
    <name evidence="6" type="ORF">DNX69_23145</name>
</gene>
<dbReference type="Pfam" id="PF13545">
    <property type="entry name" value="HTH_Crp_2"/>
    <property type="match status" value="1"/>
</dbReference>
<accession>A0A323UPK7</accession>
<reference evidence="6 7" key="1">
    <citation type="submission" date="2018-06" db="EMBL/GenBank/DDBJ databases">
        <title>Draft Whole-Genome Sequence of the purple photosynthetic bacterium Rhodospeudomonas palustris XCP.</title>
        <authorList>
            <person name="Rayyan A."/>
            <person name="Meyer T.E."/>
            <person name="Kyndt J.A."/>
        </authorList>
    </citation>
    <scope>NUCLEOTIDE SEQUENCE [LARGE SCALE GENOMIC DNA]</scope>
    <source>
        <strain evidence="6 7">XCP</strain>
    </source>
</reference>
<sequence length="221" mass="24594">MKLDAGLDPRDLLRKLGTGSSIAKFAKNQTVFAQGDDADSVHLLLQGRIKVVVLSEEGKEAATGIVAPGQFFGDGCLVGEQTRATTTIAMQECVVATIPSARLIETLRVQPDFAELFVRHLLLRNRRIEEDLLDQLFNCSEKRLARLLLRLAEFDQGREPQPIAPHISQETLAEMIGTTRSRVSYFMNKFRKLGLISYDRTIEVHPARLSAVLHGREAARS</sequence>
<dbReference type="GO" id="GO:0003700">
    <property type="term" value="F:DNA-binding transcription factor activity"/>
    <property type="evidence" value="ECO:0007669"/>
    <property type="project" value="TreeGrafter"/>
</dbReference>
<comment type="caution">
    <text evidence="6">The sequence shown here is derived from an EMBL/GenBank/DDBJ whole genome shotgun (WGS) entry which is preliminary data.</text>
</comment>
<dbReference type="OrthoDB" id="3525895at2"/>
<feature type="domain" description="HTH crp-type" evidence="5">
    <location>
        <begin position="138"/>
        <end position="208"/>
    </location>
</feature>
<dbReference type="Gene3D" id="2.60.120.10">
    <property type="entry name" value="Jelly Rolls"/>
    <property type="match status" value="1"/>
</dbReference>
<dbReference type="Proteomes" id="UP000248134">
    <property type="component" value="Unassembled WGS sequence"/>
</dbReference>
<evidence type="ECO:0000256" key="3">
    <source>
        <dbReference type="ARBA" id="ARBA00023163"/>
    </source>
</evidence>
<dbReference type="EMBL" id="QKQS01000033">
    <property type="protein sequence ID" value="PZA09568.1"/>
    <property type="molecule type" value="Genomic_DNA"/>
</dbReference>
<organism evidence="6 7">
    <name type="scientific">Rhodopseudomonas palustris</name>
    <dbReference type="NCBI Taxonomy" id="1076"/>
    <lineage>
        <taxon>Bacteria</taxon>
        <taxon>Pseudomonadati</taxon>
        <taxon>Pseudomonadota</taxon>
        <taxon>Alphaproteobacteria</taxon>
        <taxon>Hyphomicrobiales</taxon>
        <taxon>Nitrobacteraceae</taxon>
        <taxon>Rhodopseudomonas</taxon>
    </lineage>
</organism>